<evidence type="ECO:0000313" key="9">
    <source>
        <dbReference type="RefSeq" id="XP_040948491.1"/>
    </source>
</evidence>
<dbReference type="Gene3D" id="3.20.20.150">
    <property type="entry name" value="Divalent-metal-dependent TIM barrel enzymes"/>
    <property type="match status" value="1"/>
</dbReference>
<evidence type="ECO:0000256" key="1">
    <source>
        <dbReference type="ARBA" id="ARBA00005765"/>
    </source>
</evidence>
<dbReference type="Proteomes" id="UP000818029">
    <property type="component" value="Chromosome D05"/>
</dbReference>
<keyword evidence="3" id="KW-0859">Xylose metabolism</keyword>
<comment type="catalytic activity">
    <reaction evidence="7">
        <text>alpha-D-xylose = alpha-D-xylulofuranose</text>
        <dbReference type="Rhea" id="RHEA:22816"/>
        <dbReference type="ChEBI" id="CHEBI:28518"/>
        <dbReference type="ChEBI" id="CHEBI:188998"/>
        <dbReference type="EC" id="5.3.1.5"/>
    </reaction>
</comment>
<keyword evidence="5" id="KW-0413">Isomerase</keyword>
<dbReference type="SUPFAM" id="SSF51658">
    <property type="entry name" value="Xylose isomerase-like"/>
    <property type="match status" value="1"/>
</dbReference>
<dbReference type="InterPro" id="IPR036237">
    <property type="entry name" value="Xyl_isomerase-like_sf"/>
</dbReference>
<protein>
    <recommendedName>
        <fullName evidence="2">xylose isomerase</fullName>
        <ecNumber evidence="2">5.3.1.5</ecNumber>
    </recommendedName>
</protein>
<gene>
    <name evidence="9" type="primary">LOC107931723</name>
</gene>
<dbReference type="GeneID" id="107931723"/>
<reference evidence="8" key="1">
    <citation type="journal article" date="2020" name="Nat. Genet.">
        <title>Genomic diversifications of five Gossypium allopolyploid species and their impact on cotton improvement.</title>
        <authorList>
            <person name="Chen Z.J."/>
            <person name="Sreedasyam A."/>
            <person name="Ando A."/>
            <person name="Song Q."/>
            <person name="De Santiago L.M."/>
            <person name="Hulse-Kemp A.M."/>
            <person name="Ding M."/>
            <person name="Ye W."/>
            <person name="Kirkbride R.C."/>
            <person name="Jenkins J."/>
            <person name="Plott C."/>
            <person name="Lovell J."/>
            <person name="Lin Y.M."/>
            <person name="Vaughn R."/>
            <person name="Liu B."/>
            <person name="Simpson S."/>
            <person name="Scheffler B.E."/>
            <person name="Wen L."/>
            <person name="Saski C.A."/>
            <person name="Grover C.E."/>
            <person name="Hu G."/>
            <person name="Conover J.L."/>
            <person name="Carlson J.W."/>
            <person name="Shu S."/>
            <person name="Boston L.B."/>
            <person name="Williams M."/>
            <person name="Peterson D.G."/>
            <person name="McGee K."/>
            <person name="Jones D.C."/>
            <person name="Wendel J.F."/>
            <person name="Stelly D.M."/>
            <person name="Grimwood J."/>
            <person name="Schmutz J."/>
        </authorList>
    </citation>
    <scope>NUCLEOTIDE SEQUENCE [LARGE SCALE GENOMIC DNA]</scope>
    <source>
        <strain evidence="8">cv. TM-1</strain>
    </source>
</reference>
<evidence type="ECO:0000256" key="4">
    <source>
        <dbReference type="ARBA" id="ARBA00022723"/>
    </source>
</evidence>
<proteinExistence type="inferred from homology"/>
<evidence type="ECO:0000256" key="2">
    <source>
        <dbReference type="ARBA" id="ARBA00011958"/>
    </source>
</evidence>
<evidence type="ECO:0000256" key="6">
    <source>
        <dbReference type="ARBA" id="ARBA00023277"/>
    </source>
</evidence>
<sequence>MERELDHMARFLEAAAAYKKKIGFNGTLLIEPKPQNLPNISMTGMLQQHLTSCVNMGCLIVPGFRFRIIPVLGTIPAIFGQVIASYVVTQLAGLDVQTEPVVLQFTVFSVLKTIAS</sequence>
<reference evidence="9" key="2">
    <citation type="submission" date="2025-08" db="UniProtKB">
        <authorList>
            <consortium name="RefSeq"/>
        </authorList>
    </citation>
    <scope>IDENTIFICATION</scope>
</reference>
<keyword evidence="8" id="KW-1185">Reference proteome</keyword>
<dbReference type="PROSITE" id="PS51415">
    <property type="entry name" value="XYLOSE_ISOMERASE"/>
    <property type="match status" value="1"/>
</dbReference>
<evidence type="ECO:0000256" key="5">
    <source>
        <dbReference type="ARBA" id="ARBA00023235"/>
    </source>
</evidence>
<keyword evidence="6" id="KW-0119">Carbohydrate metabolism</keyword>
<accession>A0ABM3A0T5</accession>
<dbReference type="PANTHER" id="PTHR48408:SF1">
    <property type="entry name" value="XYLOSE ISOMERASE"/>
    <property type="match status" value="1"/>
</dbReference>
<dbReference type="InterPro" id="IPR001998">
    <property type="entry name" value="Xylose_isomerase"/>
</dbReference>
<evidence type="ECO:0000313" key="8">
    <source>
        <dbReference type="Proteomes" id="UP000818029"/>
    </source>
</evidence>
<dbReference type="EC" id="5.3.1.5" evidence="2"/>
<evidence type="ECO:0000256" key="3">
    <source>
        <dbReference type="ARBA" id="ARBA00022629"/>
    </source>
</evidence>
<dbReference type="PANTHER" id="PTHR48408">
    <property type="match status" value="1"/>
</dbReference>
<name>A0ABM3A0T5_GOSHI</name>
<evidence type="ECO:0000256" key="7">
    <source>
        <dbReference type="ARBA" id="ARBA00033659"/>
    </source>
</evidence>
<organism evidence="8 9">
    <name type="scientific">Gossypium hirsutum</name>
    <name type="common">Upland cotton</name>
    <name type="synonym">Gossypium mexicanum</name>
    <dbReference type="NCBI Taxonomy" id="3635"/>
    <lineage>
        <taxon>Eukaryota</taxon>
        <taxon>Viridiplantae</taxon>
        <taxon>Streptophyta</taxon>
        <taxon>Embryophyta</taxon>
        <taxon>Tracheophyta</taxon>
        <taxon>Spermatophyta</taxon>
        <taxon>Magnoliopsida</taxon>
        <taxon>eudicotyledons</taxon>
        <taxon>Gunneridae</taxon>
        <taxon>Pentapetalae</taxon>
        <taxon>rosids</taxon>
        <taxon>malvids</taxon>
        <taxon>Malvales</taxon>
        <taxon>Malvaceae</taxon>
        <taxon>Malvoideae</taxon>
        <taxon>Gossypium</taxon>
    </lineage>
</organism>
<keyword evidence="4" id="KW-0479">Metal-binding</keyword>
<comment type="similarity">
    <text evidence="1">Belongs to the xylose isomerase family.</text>
</comment>
<dbReference type="RefSeq" id="XP_040948491.1">
    <property type="nucleotide sequence ID" value="XM_041092557.1"/>
</dbReference>